<evidence type="ECO:0000313" key="2">
    <source>
        <dbReference type="EMBL" id="OAV94272.1"/>
    </source>
</evidence>
<evidence type="ECO:0000313" key="3">
    <source>
        <dbReference type="EnsemblFungi" id="PTTG_27027-t43_1-p1"/>
    </source>
</evidence>
<sequence>MSPRSFLFFLISLLAYSRCVAQGAVSPYYCHPVKVTRVECEKAIGSIKYFPQDNSVTPGEGRITVTSGGCLVKVISTGAGASFKNDINTVFKLGMDACPRGGTFVAVPFQILVLEAPRDDLLLGPKAPLPGKIFCTKEKYYVPADCLQ</sequence>
<reference evidence="3 4" key="3">
    <citation type="journal article" date="2017" name="G3 (Bethesda)">
        <title>Comparative analysis highlights variable genome content of wheat rusts and divergence of the mating loci.</title>
        <authorList>
            <person name="Cuomo C.A."/>
            <person name="Bakkeren G."/>
            <person name="Khalil H.B."/>
            <person name="Panwar V."/>
            <person name="Joly D."/>
            <person name="Linning R."/>
            <person name="Sakthikumar S."/>
            <person name="Song X."/>
            <person name="Adiconis X."/>
            <person name="Fan L."/>
            <person name="Goldberg J.M."/>
            <person name="Levin J.Z."/>
            <person name="Young S."/>
            <person name="Zeng Q."/>
            <person name="Anikster Y."/>
            <person name="Bruce M."/>
            <person name="Wang M."/>
            <person name="Yin C."/>
            <person name="McCallum B."/>
            <person name="Szabo L.J."/>
            <person name="Hulbert S."/>
            <person name="Chen X."/>
            <person name="Fellers J.P."/>
        </authorList>
    </citation>
    <scope>NUCLEOTIDE SEQUENCE</scope>
    <source>
        <strain evidence="3">isolate 1-1 / race 1 (BBBD)</strain>
        <strain evidence="4">Isolate 1-1 / race 1 (BBBD)</strain>
    </source>
</reference>
<dbReference type="EnsemblFungi" id="PTTG_27027-t43_1">
    <property type="protein sequence ID" value="PTTG_27027-t43_1-p1"/>
    <property type="gene ID" value="PTTG_27027"/>
</dbReference>
<name>A0A180GPP3_PUCT1</name>
<feature type="chain" id="PRO_5008110157" description="Phosphatidylglycerol/phosphatidylinositol transfer protein" evidence="1">
    <location>
        <begin position="22"/>
        <end position="148"/>
    </location>
</feature>
<organism evidence="2">
    <name type="scientific">Puccinia triticina (isolate 1-1 / race 1 (BBBD))</name>
    <name type="common">Brown leaf rust fungus</name>
    <dbReference type="NCBI Taxonomy" id="630390"/>
    <lineage>
        <taxon>Eukaryota</taxon>
        <taxon>Fungi</taxon>
        <taxon>Dikarya</taxon>
        <taxon>Basidiomycota</taxon>
        <taxon>Pucciniomycotina</taxon>
        <taxon>Pucciniomycetes</taxon>
        <taxon>Pucciniales</taxon>
        <taxon>Pucciniaceae</taxon>
        <taxon>Puccinia</taxon>
    </lineage>
</organism>
<gene>
    <name evidence="2" type="ORF">PTTG_27027</name>
</gene>
<keyword evidence="4" id="KW-1185">Reference proteome</keyword>
<dbReference type="AlphaFoldDB" id="A0A180GPP3"/>
<evidence type="ECO:0000256" key="1">
    <source>
        <dbReference type="SAM" id="SignalP"/>
    </source>
</evidence>
<evidence type="ECO:0000313" key="4">
    <source>
        <dbReference type="Proteomes" id="UP000005240"/>
    </source>
</evidence>
<dbReference type="VEuPathDB" id="FungiDB:PTTG_27027"/>
<dbReference type="Proteomes" id="UP000005240">
    <property type="component" value="Unassembled WGS sequence"/>
</dbReference>
<feature type="signal peptide" evidence="1">
    <location>
        <begin position="1"/>
        <end position="21"/>
    </location>
</feature>
<proteinExistence type="predicted"/>
<reference evidence="2" key="2">
    <citation type="submission" date="2016-05" db="EMBL/GenBank/DDBJ databases">
        <title>Comparative analysis highlights variable genome content of wheat rusts and divergence of the mating loci.</title>
        <authorList>
            <person name="Cuomo C.A."/>
            <person name="Bakkeren G."/>
            <person name="Szabo L."/>
            <person name="Khalil H."/>
            <person name="Joly D."/>
            <person name="Goldberg J."/>
            <person name="Young S."/>
            <person name="Zeng Q."/>
            <person name="Fellers J."/>
        </authorList>
    </citation>
    <scope>NUCLEOTIDE SEQUENCE [LARGE SCALE GENOMIC DNA]</scope>
    <source>
        <strain evidence="2">1-1 BBBD Race 1</strain>
    </source>
</reference>
<reference evidence="3" key="4">
    <citation type="submission" date="2025-05" db="UniProtKB">
        <authorList>
            <consortium name="EnsemblFungi"/>
        </authorList>
    </citation>
    <scope>IDENTIFICATION</scope>
    <source>
        <strain evidence="3">isolate 1-1 / race 1 (BBBD)</strain>
    </source>
</reference>
<reference evidence="2" key="1">
    <citation type="submission" date="2009-11" db="EMBL/GenBank/DDBJ databases">
        <authorList>
            <consortium name="The Broad Institute Genome Sequencing Platform"/>
            <person name="Ward D."/>
            <person name="Feldgarden M."/>
            <person name="Earl A."/>
            <person name="Young S.K."/>
            <person name="Zeng Q."/>
            <person name="Koehrsen M."/>
            <person name="Alvarado L."/>
            <person name="Berlin A."/>
            <person name="Bochicchio J."/>
            <person name="Borenstein D."/>
            <person name="Chapman S.B."/>
            <person name="Chen Z."/>
            <person name="Engels R."/>
            <person name="Freedman E."/>
            <person name="Gellesch M."/>
            <person name="Goldberg J."/>
            <person name="Griggs A."/>
            <person name="Gujja S."/>
            <person name="Heilman E."/>
            <person name="Heiman D."/>
            <person name="Hepburn T."/>
            <person name="Howarth C."/>
            <person name="Jen D."/>
            <person name="Larson L."/>
            <person name="Lewis B."/>
            <person name="Mehta T."/>
            <person name="Park D."/>
            <person name="Pearson M."/>
            <person name="Roberts A."/>
            <person name="Saif S."/>
            <person name="Shea T."/>
            <person name="Shenoy N."/>
            <person name="Sisk P."/>
            <person name="Stolte C."/>
            <person name="Sykes S."/>
            <person name="Thomson T."/>
            <person name="Walk T."/>
            <person name="White J."/>
            <person name="Yandava C."/>
            <person name="Izard J."/>
            <person name="Baranova O.V."/>
            <person name="Blanton J.M."/>
            <person name="Tanner A.C."/>
            <person name="Dewhirst F.E."/>
            <person name="Haas B."/>
            <person name="Nusbaum C."/>
            <person name="Birren B."/>
        </authorList>
    </citation>
    <scope>NUCLEOTIDE SEQUENCE [LARGE SCALE GENOMIC DNA]</scope>
    <source>
        <strain evidence="2">1-1 BBBD Race 1</strain>
    </source>
</reference>
<evidence type="ECO:0008006" key="5">
    <source>
        <dbReference type="Google" id="ProtNLM"/>
    </source>
</evidence>
<keyword evidence="1" id="KW-0732">Signal</keyword>
<protein>
    <recommendedName>
        <fullName evidence="5">Phosphatidylglycerol/phosphatidylinositol transfer protein</fullName>
    </recommendedName>
</protein>
<accession>A0A180GPP3</accession>
<dbReference type="EMBL" id="ADAS02000041">
    <property type="protein sequence ID" value="OAV94272.1"/>
    <property type="molecule type" value="Genomic_DNA"/>
</dbReference>